<reference evidence="1 2" key="1">
    <citation type="submission" date="2021-03" db="EMBL/GenBank/DDBJ databases">
        <title>Sequencing the genomes of 1000 actinobacteria strains.</title>
        <authorList>
            <person name="Klenk H.-P."/>
        </authorList>
    </citation>
    <scope>NUCLEOTIDE SEQUENCE [LARGE SCALE GENOMIC DNA]</scope>
    <source>
        <strain evidence="1 2">DSM 24221</strain>
    </source>
</reference>
<evidence type="ECO:0008006" key="3">
    <source>
        <dbReference type="Google" id="ProtNLM"/>
    </source>
</evidence>
<dbReference type="Proteomes" id="UP001519362">
    <property type="component" value="Unassembled WGS sequence"/>
</dbReference>
<gene>
    <name evidence="1" type="ORF">JOF34_002330</name>
</gene>
<evidence type="ECO:0000313" key="1">
    <source>
        <dbReference type="EMBL" id="MBP2437744.1"/>
    </source>
</evidence>
<accession>A0ABS4ZKC8</accession>
<sequence>MTFSFTDPPVSLLRPPIPLVARKHPGRRYDAAVERGDLLRIRSGIYVDRSDWKELPRWERYLMRVHAVAAKLPQAVFTFESAAVLMGLPVVGDFHTVHLLTTKHGTAGRRGDLQYHFFTDDREAITVSGIAMTPPGDTAIDIARVRHPAYALAVADTVVRDVGTSPSALLETNDQRSSRRGRGTAMWPLANATPLAESPLESMSRAVCEWLGFPSPELQVPFHVPGVGEVRVDNYWREYDIIGEADGRQKYAKSGTAGLDALWSEKNREDGLRQSVKGFARWGWDHLRRTTKLEDVLLRAGLPRVNEQKPLPLRSLAALL</sequence>
<evidence type="ECO:0000313" key="2">
    <source>
        <dbReference type="Proteomes" id="UP001519362"/>
    </source>
</evidence>
<keyword evidence="2" id="KW-1185">Reference proteome</keyword>
<dbReference type="EMBL" id="JAGIOL010000001">
    <property type="protein sequence ID" value="MBP2437744.1"/>
    <property type="molecule type" value="Genomic_DNA"/>
</dbReference>
<organism evidence="1 2">
    <name type="scientific">Microbacterium amylolyticum</name>
    <dbReference type="NCBI Taxonomy" id="936337"/>
    <lineage>
        <taxon>Bacteria</taxon>
        <taxon>Bacillati</taxon>
        <taxon>Actinomycetota</taxon>
        <taxon>Actinomycetes</taxon>
        <taxon>Micrococcales</taxon>
        <taxon>Microbacteriaceae</taxon>
        <taxon>Microbacterium</taxon>
    </lineage>
</organism>
<name>A0ABS4ZKC8_9MICO</name>
<protein>
    <recommendedName>
        <fullName evidence="3">Transcriptional regulator, AbiEi antitoxin, Type IV TA system</fullName>
    </recommendedName>
</protein>
<dbReference type="RefSeq" id="WP_165133184.1">
    <property type="nucleotide sequence ID" value="NZ_CP049253.1"/>
</dbReference>
<comment type="caution">
    <text evidence="1">The sequence shown here is derived from an EMBL/GenBank/DDBJ whole genome shotgun (WGS) entry which is preliminary data.</text>
</comment>
<proteinExistence type="predicted"/>